<keyword evidence="1" id="KW-0812">Transmembrane</keyword>
<evidence type="ECO:0000256" key="1">
    <source>
        <dbReference type="SAM" id="Phobius"/>
    </source>
</evidence>
<sequence length="194" mass="21803">MFGEMAWSFVIQTLSGIVAVFVGIWLALIVERRRKEEDTSEREAAQMAEYERVIDSILGSVVKNTAEAKRILRLLGGAHCPRLLHADLETAVWYASHGHFTALCHNVDQRVILSQFFDDVRRLSAFIEFRTELLAQRTTVGRRADDAEVEALAAEVDKRLAAMAEDLRFTGVMVITDHGKPVHKRLMGIPTEVA</sequence>
<dbReference type="RefSeq" id="WP_230528070.1">
    <property type="nucleotide sequence ID" value="NZ_JAJGAK010000004.1"/>
</dbReference>
<proteinExistence type="predicted"/>
<keyword evidence="3" id="KW-1185">Reference proteome</keyword>
<feature type="transmembrane region" description="Helical" evidence="1">
    <location>
        <begin position="6"/>
        <end position="30"/>
    </location>
</feature>
<accession>A0ABS8JKY7</accession>
<protein>
    <submittedName>
        <fullName evidence="2">Uncharacterized protein</fullName>
    </submittedName>
</protein>
<reference evidence="2" key="1">
    <citation type="submission" date="2021-10" db="EMBL/GenBank/DDBJ databases">
        <authorList>
            <person name="Lyu M."/>
            <person name="Wang X."/>
            <person name="Meng X."/>
            <person name="Xu K."/>
        </authorList>
    </citation>
    <scope>NUCLEOTIDE SEQUENCE</scope>
    <source>
        <strain evidence="2">A6</strain>
    </source>
</reference>
<name>A0ABS8JKY7_9GAMM</name>
<keyword evidence="1" id="KW-0472">Membrane</keyword>
<dbReference type="Proteomes" id="UP001165293">
    <property type="component" value="Unassembled WGS sequence"/>
</dbReference>
<dbReference type="EMBL" id="JAJGAK010000004">
    <property type="protein sequence ID" value="MCC8364276.1"/>
    <property type="molecule type" value="Genomic_DNA"/>
</dbReference>
<gene>
    <name evidence="2" type="ORF">LK996_14465</name>
</gene>
<comment type="caution">
    <text evidence="2">The sequence shown here is derived from an EMBL/GenBank/DDBJ whole genome shotgun (WGS) entry which is preliminary data.</text>
</comment>
<evidence type="ECO:0000313" key="3">
    <source>
        <dbReference type="Proteomes" id="UP001165293"/>
    </source>
</evidence>
<evidence type="ECO:0000313" key="2">
    <source>
        <dbReference type="EMBL" id="MCC8364276.1"/>
    </source>
</evidence>
<keyword evidence="1" id="KW-1133">Transmembrane helix</keyword>
<organism evidence="2 3">
    <name type="scientific">Noviluteimonas lactosilytica</name>
    <dbReference type="NCBI Taxonomy" id="2888523"/>
    <lineage>
        <taxon>Bacteria</taxon>
        <taxon>Pseudomonadati</taxon>
        <taxon>Pseudomonadota</taxon>
        <taxon>Gammaproteobacteria</taxon>
        <taxon>Lysobacterales</taxon>
        <taxon>Lysobacteraceae</taxon>
        <taxon>Noviluteimonas</taxon>
    </lineage>
</organism>